<dbReference type="AlphaFoldDB" id="A0AAV1WKZ3"/>
<gene>
    <name evidence="1" type="ORF">LLUT_LOCUS11008</name>
</gene>
<evidence type="ECO:0000313" key="2">
    <source>
        <dbReference type="Proteomes" id="UP001497480"/>
    </source>
</evidence>
<evidence type="ECO:0008006" key="3">
    <source>
        <dbReference type="Google" id="ProtNLM"/>
    </source>
</evidence>
<evidence type="ECO:0000313" key="1">
    <source>
        <dbReference type="EMBL" id="CAL0309948.1"/>
    </source>
</evidence>
<reference evidence="1 2" key="1">
    <citation type="submission" date="2024-03" db="EMBL/GenBank/DDBJ databases">
        <authorList>
            <person name="Martinez-Hernandez J."/>
        </authorList>
    </citation>
    <scope>NUCLEOTIDE SEQUENCE [LARGE SCALE GENOMIC DNA]</scope>
</reference>
<keyword evidence="2" id="KW-1185">Reference proteome</keyword>
<dbReference type="Proteomes" id="UP001497480">
    <property type="component" value="Unassembled WGS sequence"/>
</dbReference>
<name>A0AAV1WKZ3_LUPLU</name>
<dbReference type="EMBL" id="CAXHTB010000007">
    <property type="protein sequence ID" value="CAL0309948.1"/>
    <property type="molecule type" value="Genomic_DNA"/>
</dbReference>
<proteinExistence type="predicted"/>
<comment type="caution">
    <text evidence="1">The sequence shown here is derived from an EMBL/GenBank/DDBJ whole genome shotgun (WGS) entry which is preliminary data.</text>
</comment>
<accession>A0AAV1WKZ3</accession>
<organism evidence="1 2">
    <name type="scientific">Lupinus luteus</name>
    <name type="common">European yellow lupine</name>
    <dbReference type="NCBI Taxonomy" id="3873"/>
    <lineage>
        <taxon>Eukaryota</taxon>
        <taxon>Viridiplantae</taxon>
        <taxon>Streptophyta</taxon>
        <taxon>Embryophyta</taxon>
        <taxon>Tracheophyta</taxon>
        <taxon>Spermatophyta</taxon>
        <taxon>Magnoliopsida</taxon>
        <taxon>eudicotyledons</taxon>
        <taxon>Gunneridae</taxon>
        <taxon>Pentapetalae</taxon>
        <taxon>rosids</taxon>
        <taxon>fabids</taxon>
        <taxon>Fabales</taxon>
        <taxon>Fabaceae</taxon>
        <taxon>Papilionoideae</taxon>
        <taxon>50 kb inversion clade</taxon>
        <taxon>genistoids sensu lato</taxon>
        <taxon>core genistoids</taxon>
        <taxon>Genisteae</taxon>
        <taxon>Lupinus</taxon>
    </lineage>
</organism>
<sequence>MNMLGILPEYMLCTFGMPAFWTLLDADDACCTWVGELHAYLESWIPSSMDSFESCISVCDFGYGHSLPLCSRPSNSYSCHGWYWSWCNSRRVDSRRKGFRKCT</sequence>
<protein>
    <recommendedName>
        <fullName evidence="3">Secreted protein</fullName>
    </recommendedName>
</protein>